<dbReference type="PROSITE" id="PS51127">
    <property type="entry name" value="BIG1"/>
    <property type="match status" value="1"/>
</dbReference>
<dbReference type="KEGG" id="vha:VIBHAR_05990"/>
<feature type="domain" description="Big-1" evidence="2">
    <location>
        <begin position="561"/>
        <end position="665"/>
    </location>
</feature>
<evidence type="ECO:0000256" key="1">
    <source>
        <dbReference type="ARBA" id="ARBA00010116"/>
    </source>
</evidence>
<dbReference type="SUPFAM" id="SSF49373">
    <property type="entry name" value="Invasin/intimin cell-adhesion fragments"/>
    <property type="match status" value="2"/>
</dbReference>
<accession>A7N8G5</accession>
<reference evidence="3 4" key="1">
    <citation type="submission" date="2007-08" db="EMBL/GenBank/DDBJ databases">
        <authorList>
            <consortium name="The Vibrio harveyi Genome Sequencing Project"/>
            <person name="Bassler B."/>
            <person name="Clifton S.W."/>
            <person name="Fulton L."/>
            <person name="Delehaunty K."/>
            <person name="Fronick C."/>
            <person name="Harrison M."/>
            <person name="Markivic C."/>
            <person name="Fulton R."/>
            <person name="Tin-Wollam A.-M."/>
            <person name="Shah N."/>
            <person name="Pepin K."/>
            <person name="Nash W."/>
            <person name="Thiruvilangam P."/>
            <person name="Bhonagiri V."/>
            <person name="Waters C."/>
            <person name="Tu K.C."/>
            <person name="Irgon J."/>
            <person name="Wilson R.K."/>
        </authorList>
    </citation>
    <scope>NUCLEOTIDE SEQUENCE [LARGE SCALE GENOMIC DNA]</scope>
    <source>
        <strain evidence="4">ATCC BAA-1116 / BB120</strain>
    </source>
</reference>
<gene>
    <name evidence="3" type="ordered locus">VIBHAR_05990</name>
</gene>
<evidence type="ECO:0000313" key="3">
    <source>
        <dbReference type="EMBL" id="ABU73883.1"/>
    </source>
</evidence>
<protein>
    <recommendedName>
        <fullName evidence="2">Big-1 domain-containing protein</fullName>
    </recommendedName>
</protein>
<evidence type="ECO:0000313" key="4">
    <source>
        <dbReference type="Proteomes" id="UP000008152"/>
    </source>
</evidence>
<dbReference type="GO" id="GO:0009279">
    <property type="term" value="C:cell outer membrane"/>
    <property type="evidence" value="ECO:0007669"/>
    <property type="project" value="TreeGrafter"/>
</dbReference>
<evidence type="ECO:0000259" key="2">
    <source>
        <dbReference type="PROSITE" id="PS51127"/>
    </source>
</evidence>
<dbReference type="Pfam" id="PF02369">
    <property type="entry name" value="Big_1"/>
    <property type="match status" value="1"/>
</dbReference>
<dbReference type="PANTHER" id="PTHR39576:SF1">
    <property type="entry name" value="INVASIN"/>
    <property type="match status" value="1"/>
</dbReference>
<proteinExistence type="inferred from homology"/>
<dbReference type="Pfam" id="PF17963">
    <property type="entry name" value="Big_9"/>
    <property type="match status" value="1"/>
</dbReference>
<dbReference type="PATRIC" id="fig|338187.36.peg.4858"/>
<dbReference type="Proteomes" id="UP000008152">
    <property type="component" value="Chromosome II"/>
</dbReference>
<dbReference type="PANTHER" id="PTHR39576">
    <property type="entry name" value="ATTACHING AND EFFACING PROTEIN HOMOLOG-RELATED-RELATED"/>
    <property type="match status" value="1"/>
</dbReference>
<dbReference type="EMBL" id="CP000790">
    <property type="protein sequence ID" value="ABU73883.1"/>
    <property type="molecule type" value="Genomic_DNA"/>
</dbReference>
<comment type="similarity">
    <text evidence="1">Belongs to the intimin/invasin family.</text>
</comment>
<dbReference type="Gene3D" id="2.60.40.10">
    <property type="entry name" value="Immunoglobulins"/>
    <property type="match status" value="2"/>
</dbReference>
<dbReference type="PROSITE" id="PS51257">
    <property type="entry name" value="PROKAR_LIPOPROTEIN"/>
    <property type="match status" value="1"/>
</dbReference>
<name>A7N8G5_VIBC1</name>
<dbReference type="InterPro" id="IPR003344">
    <property type="entry name" value="Big_1_dom"/>
</dbReference>
<sequence>MERREMWRKSIASLLLLVLFGCGGEGDKGDNASTATDNVLADNVLAPLASDAFNQLSMADGQTQVSLKESVVDPQGLPVTLESVTVSHADCPAPTSINREQLSFTVEANGPDMCFYGYTVKNHPKEIEHAKSASAQSNVMINLTSDPAQLAPKSRTTNVDETITIEVRDPDLTAGYTLDREVVVMGDGVASGNSETDVITYEANSQGVTRLVYTMTNADGSALLVGTVDVAVSGPGNHAPVATDASFRMESDESPKTFDLSAYVSDEDDGDDIQLILVDAWNAQVDLAAPDDTSNLSFTFKPDHAGFHYVKYVVTDHKGGYGVAQVKIEVVDLSAGATWGNIQMGLKLFFGPLTSSEADLQGVTSTSSNFDSNDADVATFNFARAEDSCQSKGRLPTSDELKALAQYNNGQVISDGWPVDLAYWANNNGTGELIDLKNNGSVVPETNPGGYYVSCMNEAGLVVVDADSRLEAVADDAEQAVVAVKLTRDDMPVEGQLLEASAPNRTNVTFDDTTLYTNDKGVAKFALNTWEAGQVPVNIKYDGETLLTQNVTFVADEATARLVLEVTKNNVSYDDSTGNEVEATMLDDNNNPLVGRPVTFTSPEEQSVTINKGSEVTDATGKQNASVVWKDSSTTDTSTTVTVTGSYTPQSTGTPISDTAEITFISPQPTLKICGERINDTNKRNAAGNCLKIATDRNDLWFTSSPSVAVMDQLGYSINDESNNTGDTYAGSFYEDGQFGPRGYYAVFMQAGDGVSPPGSANAGVNGQFDRWCQKLNDFGFGGRTTWERPTLAELVSLQDTYDNLLLRRGFPVRFNYWSSDVKVDSYDFYTASLRYYSPSWSRPDSMNFGSCISKRP</sequence>
<organism evidence="3 4">
    <name type="scientific">Vibrio campbellii (strain ATCC BAA-1116)</name>
    <dbReference type="NCBI Taxonomy" id="2902295"/>
    <lineage>
        <taxon>Bacteria</taxon>
        <taxon>Pseudomonadati</taxon>
        <taxon>Pseudomonadota</taxon>
        <taxon>Gammaproteobacteria</taxon>
        <taxon>Vibrionales</taxon>
        <taxon>Vibrionaceae</taxon>
        <taxon>Vibrio</taxon>
    </lineage>
</organism>
<dbReference type="InterPro" id="IPR051715">
    <property type="entry name" value="Intimin-Invasin_domain"/>
</dbReference>
<dbReference type="InterPro" id="IPR013783">
    <property type="entry name" value="Ig-like_fold"/>
</dbReference>
<dbReference type="RefSeq" id="WP_012129523.1">
    <property type="nucleotide sequence ID" value="NC_009784.1"/>
</dbReference>
<dbReference type="InterPro" id="IPR008964">
    <property type="entry name" value="Invasin/intimin_cell_adhesion"/>
</dbReference>
<dbReference type="AlphaFoldDB" id="A7N8G5"/>